<keyword evidence="3" id="KW-1185">Reference proteome</keyword>
<dbReference type="AlphaFoldDB" id="A0A0A7PP00"/>
<keyword evidence="1" id="KW-0812">Transmembrane</keyword>
<reference evidence="2 3" key="1">
    <citation type="journal article" date="2015" name="Int. J. Syst. Evol. Microbiol.">
        <title>Description of Sphingopyxis fribergensis sp. nov. - a soil bacterium with the ability to degrade styrene and phenylacetic acid.</title>
        <authorList>
            <person name="Oelschlagel M."/>
            <person name="Ruckert C."/>
            <person name="Kalinowski J."/>
            <person name="Schmidt G."/>
            <person name="Schlomann M."/>
            <person name="Tischler D."/>
        </authorList>
    </citation>
    <scope>NUCLEOTIDE SEQUENCE [LARGE SCALE GENOMIC DNA]</scope>
    <source>
        <strain evidence="2 3">Kp5.2</strain>
    </source>
</reference>
<dbReference type="KEGG" id="sphk:SKP52_13755"/>
<gene>
    <name evidence="2" type="ORF">SKP52_13755</name>
</gene>
<keyword evidence="1" id="KW-1133">Transmembrane helix</keyword>
<dbReference type="OrthoDB" id="7477302at2"/>
<protein>
    <submittedName>
        <fullName evidence="2">Putative membrane protein</fullName>
    </submittedName>
</protein>
<sequence length="110" mass="12064">MKRPSLHPDELAMQLDAMLPADRALFDAAVAAVAERQALGWRFRLVMIESVMMAGLVLIAGLLVDQPTSLFTQASVTVGIACFASGLLLIWLSSVTSGLMLRWRGHRRTR</sequence>
<feature type="transmembrane region" description="Helical" evidence="1">
    <location>
        <begin position="76"/>
        <end position="101"/>
    </location>
</feature>
<accession>A0A0A7PP00</accession>
<keyword evidence="1" id="KW-0472">Membrane</keyword>
<evidence type="ECO:0000256" key="1">
    <source>
        <dbReference type="SAM" id="Phobius"/>
    </source>
</evidence>
<dbReference type="EMBL" id="CP009122">
    <property type="protein sequence ID" value="AJA09637.1"/>
    <property type="molecule type" value="Genomic_DNA"/>
</dbReference>
<dbReference type="STRING" id="1515612.SKP52_13755"/>
<evidence type="ECO:0000313" key="2">
    <source>
        <dbReference type="EMBL" id="AJA09637.1"/>
    </source>
</evidence>
<organism evidence="2 3">
    <name type="scientific">Sphingopyxis fribergensis</name>
    <dbReference type="NCBI Taxonomy" id="1515612"/>
    <lineage>
        <taxon>Bacteria</taxon>
        <taxon>Pseudomonadati</taxon>
        <taxon>Pseudomonadota</taxon>
        <taxon>Alphaproteobacteria</taxon>
        <taxon>Sphingomonadales</taxon>
        <taxon>Sphingomonadaceae</taxon>
        <taxon>Sphingopyxis</taxon>
    </lineage>
</organism>
<feature type="transmembrane region" description="Helical" evidence="1">
    <location>
        <begin position="45"/>
        <end position="64"/>
    </location>
</feature>
<name>A0A0A7PP00_9SPHN</name>
<evidence type="ECO:0000313" key="3">
    <source>
        <dbReference type="Proteomes" id="UP000030907"/>
    </source>
</evidence>
<dbReference type="Proteomes" id="UP000030907">
    <property type="component" value="Chromosome"/>
</dbReference>
<dbReference type="RefSeq" id="WP_039575486.1">
    <property type="nucleotide sequence ID" value="NZ_CP009122.1"/>
</dbReference>
<dbReference type="HOGENOM" id="CLU_2195265_0_0_5"/>
<proteinExistence type="predicted"/>